<keyword evidence="4" id="KW-0808">Transferase</keyword>
<dbReference type="SUPFAM" id="SSF55874">
    <property type="entry name" value="ATPase domain of HSP90 chaperone/DNA topoisomerase II/histidine kinase"/>
    <property type="match status" value="1"/>
</dbReference>
<dbReference type="Pfam" id="PF02518">
    <property type="entry name" value="HATPase_c"/>
    <property type="match status" value="1"/>
</dbReference>
<dbReference type="CDD" id="cd00082">
    <property type="entry name" value="HisKA"/>
    <property type="match status" value="1"/>
</dbReference>
<keyword evidence="14" id="KW-1185">Reference proteome</keyword>
<dbReference type="SMART" id="SM00086">
    <property type="entry name" value="PAC"/>
    <property type="match status" value="2"/>
</dbReference>
<dbReference type="PANTHER" id="PTHR43065:SF49">
    <property type="entry name" value="HISTIDINE KINASE"/>
    <property type="match status" value="1"/>
</dbReference>
<dbReference type="PROSITE" id="PS50109">
    <property type="entry name" value="HIS_KIN"/>
    <property type="match status" value="1"/>
</dbReference>
<dbReference type="InterPro" id="IPR029016">
    <property type="entry name" value="GAF-like_dom_sf"/>
</dbReference>
<dbReference type="Proteomes" id="UP000199140">
    <property type="component" value="Unassembled WGS sequence"/>
</dbReference>
<accession>A0AAE8HRB5</accession>
<evidence type="ECO:0000313" key="15">
    <source>
        <dbReference type="Proteomes" id="UP000199140"/>
    </source>
</evidence>
<dbReference type="Gene3D" id="3.30.450.40">
    <property type="match status" value="1"/>
</dbReference>
<protein>
    <recommendedName>
        <fullName evidence="2">histidine kinase</fullName>
        <ecNumber evidence="2">2.7.13.3</ecNumber>
    </recommendedName>
</protein>
<dbReference type="Gene3D" id="3.30.565.10">
    <property type="entry name" value="Histidine kinase-like ATPase, C-terminal domain"/>
    <property type="match status" value="1"/>
</dbReference>
<dbReference type="SMART" id="SM00091">
    <property type="entry name" value="PAS"/>
    <property type="match status" value="2"/>
</dbReference>
<dbReference type="Gene3D" id="1.10.287.130">
    <property type="match status" value="1"/>
</dbReference>
<dbReference type="GO" id="GO:0000155">
    <property type="term" value="F:phosphorelay sensor kinase activity"/>
    <property type="evidence" value="ECO:0007669"/>
    <property type="project" value="InterPro"/>
</dbReference>
<dbReference type="Proteomes" id="UP000185487">
    <property type="component" value="Chromosome"/>
</dbReference>
<evidence type="ECO:0000256" key="2">
    <source>
        <dbReference type="ARBA" id="ARBA00012438"/>
    </source>
</evidence>
<organism evidence="13 15">
    <name type="scientific">Methylobacterium phyllosphaerae</name>
    <dbReference type="NCBI Taxonomy" id="418223"/>
    <lineage>
        <taxon>Bacteria</taxon>
        <taxon>Pseudomonadati</taxon>
        <taxon>Pseudomonadota</taxon>
        <taxon>Alphaproteobacteria</taxon>
        <taxon>Hyphomicrobiales</taxon>
        <taxon>Methylobacteriaceae</taxon>
        <taxon>Methylobacterium</taxon>
    </lineage>
</organism>
<dbReference type="InterPro" id="IPR035965">
    <property type="entry name" value="PAS-like_dom_sf"/>
</dbReference>
<feature type="domain" description="PAC" evidence="11">
    <location>
        <begin position="425"/>
        <end position="477"/>
    </location>
</feature>
<feature type="modified residue" description="4-aspartylphosphate" evidence="6">
    <location>
        <position position="942"/>
    </location>
</feature>
<dbReference type="AlphaFoldDB" id="A0AAE8HRB5"/>
<evidence type="ECO:0000256" key="4">
    <source>
        <dbReference type="ARBA" id="ARBA00022679"/>
    </source>
</evidence>
<evidence type="ECO:0000259" key="8">
    <source>
        <dbReference type="PROSITE" id="PS50109"/>
    </source>
</evidence>
<evidence type="ECO:0000259" key="11">
    <source>
        <dbReference type="PROSITE" id="PS50113"/>
    </source>
</evidence>
<dbReference type="SUPFAM" id="SSF47384">
    <property type="entry name" value="Homodimeric domain of signal transducing histidine kinase"/>
    <property type="match status" value="1"/>
</dbReference>
<dbReference type="Pfam" id="PF01590">
    <property type="entry name" value="GAF"/>
    <property type="match status" value="1"/>
</dbReference>
<evidence type="ECO:0000313" key="14">
    <source>
        <dbReference type="Proteomes" id="UP000185487"/>
    </source>
</evidence>
<dbReference type="EMBL" id="CP015367">
    <property type="protein sequence ID" value="APT34255.1"/>
    <property type="molecule type" value="Genomic_DNA"/>
</dbReference>
<name>A0AAE8HRB5_9HYPH</name>
<dbReference type="InterPro" id="IPR004358">
    <property type="entry name" value="Sig_transdc_His_kin-like_C"/>
</dbReference>
<feature type="coiled-coil region" evidence="7">
    <location>
        <begin position="468"/>
        <end position="495"/>
    </location>
</feature>
<feature type="domain" description="PAC" evidence="11">
    <location>
        <begin position="125"/>
        <end position="175"/>
    </location>
</feature>
<dbReference type="SMART" id="SM00388">
    <property type="entry name" value="HisKA"/>
    <property type="match status" value="1"/>
</dbReference>
<dbReference type="PRINTS" id="PR00344">
    <property type="entry name" value="BCTRLSENSOR"/>
</dbReference>
<evidence type="ECO:0000259" key="10">
    <source>
        <dbReference type="PROSITE" id="PS50112"/>
    </source>
</evidence>
<dbReference type="InterPro" id="IPR003594">
    <property type="entry name" value="HATPase_dom"/>
</dbReference>
<feature type="domain" description="Response regulatory" evidence="9">
    <location>
        <begin position="891"/>
        <end position="1004"/>
    </location>
</feature>
<evidence type="ECO:0000256" key="5">
    <source>
        <dbReference type="ARBA" id="ARBA00022777"/>
    </source>
</evidence>
<dbReference type="SMART" id="SM00065">
    <property type="entry name" value="GAF"/>
    <property type="match status" value="1"/>
</dbReference>
<reference evidence="13 15" key="2">
    <citation type="submission" date="2016-10" db="EMBL/GenBank/DDBJ databases">
        <authorList>
            <person name="Varghese N."/>
            <person name="Submissions S."/>
        </authorList>
    </citation>
    <scope>NUCLEOTIDE SEQUENCE [LARGE SCALE GENOMIC DNA]</scope>
    <source>
        <strain evidence="13 15">CBMB27</strain>
    </source>
</reference>
<dbReference type="Pfam" id="PF00072">
    <property type="entry name" value="Response_reg"/>
    <property type="match status" value="1"/>
</dbReference>
<dbReference type="PROSITE" id="PS50113">
    <property type="entry name" value="PAC"/>
    <property type="match status" value="2"/>
</dbReference>
<dbReference type="InterPro" id="IPR036890">
    <property type="entry name" value="HATPase_C_sf"/>
</dbReference>
<dbReference type="SUPFAM" id="SSF52172">
    <property type="entry name" value="CheY-like"/>
    <property type="match status" value="1"/>
</dbReference>
<dbReference type="InterPro" id="IPR000014">
    <property type="entry name" value="PAS"/>
</dbReference>
<feature type="domain" description="PAS" evidence="10">
    <location>
        <begin position="352"/>
        <end position="422"/>
    </location>
</feature>
<reference evidence="12 14" key="1">
    <citation type="submission" date="2016-04" db="EMBL/GenBank/DDBJ databases">
        <title>Complete genome sequencing and analysis of CBMB27, Methylobacterium phyllosphaerae isolated from leaf tissues of rice (Oryza sativa L.).</title>
        <authorList>
            <person name="Lee Y."/>
            <person name="Hwangbo K."/>
            <person name="Chung H."/>
            <person name="Yoo J."/>
            <person name="Kim K.Y."/>
            <person name="Sa T.M."/>
            <person name="Um Y."/>
            <person name="Madhaiyan M."/>
        </authorList>
    </citation>
    <scope>NUCLEOTIDE SEQUENCE [LARGE SCALE GENOMIC DNA]</scope>
    <source>
        <strain evidence="12 14">CBMB27</strain>
    </source>
</reference>
<dbReference type="KEGG" id="mphy:MCBMB27_04964"/>
<keyword evidence="5" id="KW-0418">Kinase</keyword>
<dbReference type="Gene3D" id="3.40.50.2300">
    <property type="match status" value="1"/>
</dbReference>
<comment type="catalytic activity">
    <reaction evidence="1">
        <text>ATP + protein L-histidine = ADP + protein N-phospho-L-histidine.</text>
        <dbReference type="EC" id="2.7.13.3"/>
    </reaction>
</comment>
<keyword evidence="7" id="KW-0175">Coiled coil</keyword>
<dbReference type="EC" id="2.7.13.3" evidence="2"/>
<dbReference type="CDD" id="cd00130">
    <property type="entry name" value="PAS"/>
    <property type="match status" value="1"/>
</dbReference>
<dbReference type="EMBL" id="FOPK01000009">
    <property type="protein sequence ID" value="SFG85502.1"/>
    <property type="molecule type" value="Genomic_DNA"/>
</dbReference>
<dbReference type="PROSITE" id="PS50110">
    <property type="entry name" value="RESPONSE_REGULATORY"/>
    <property type="match status" value="1"/>
</dbReference>
<evidence type="ECO:0000256" key="6">
    <source>
        <dbReference type="PROSITE-ProRule" id="PRU00169"/>
    </source>
</evidence>
<dbReference type="InterPro" id="IPR036097">
    <property type="entry name" value="HisK_dim/P_sf"/>
</dbReference>
<dbReference type="SMART" id="SM00448">
    <property type="entry name" value="REC"/>
    <property type="match status" value="1"/>
</dbReference>
<evidence type="ECO:0000313" key="13">
    <source>
        <dbReference type="EMBL" id="SFG85502.1"/>
    </source>
</evidence>
<proteinExistence type="predicted"/>
<dbReference type="Gene3D" id="3.30.450.20">
    <property type="entry name" value="PAS domain"/>
    <property type="match status" value="3"/>
</dbReference>
<dbReference type="InterPro" id="IPR013656">
    <property type="entry name" value="PAS_4"/>
</dbReference>
<evidence type="ECO:0000256" key="3">
    <source>
        <dbReference type="ARBA" id="ARBA00022553"/>
    </source>
</evidence>
<dbReference type="InterPro" id="IPR003661">
    <property type="entry name" value="HisK_dim/P_dom"/>
</dbReference>
<dbReference type="PROSITE" id="PS50112">
    <property type="entry name" value="PAS"/>
    <property type="match status" value="1"/>
</dbReference>
<evidence type="ECO:0000256" key="1">
    <source>
        <dbReference type="ARBA" id="ARBA00000085"/>
    </source>
</evidence>
<dbReference type="NCBIfam" id="TIGR00229">
    <property type="entry name" value="sensory_box"/>
    <property type="match status" value="1"/>
</dbReference>
<dbReference type="InterPro" id="IPR001610">
    <property type="entry name" value="PAC"/>
</dbReference>
<dbReference type="InterPro" id="IPR001789">
    <property type="entry name" value="Sig_transdc_resp-reg_receiver"/>
</dbReference>
<evidence type="ECO:0000256" key="7">
    <source>
        <dbReference type="SAM" id="Coils"/>
    </source>
</evidence>
<dbReference type="InterPro" id="IPR003018">
    <property type="entry name" value="GAF"/>
</dbReference>
<dbReference type="SUPFAM" id="SSF55781">
    <property type="entry name" value="GAF domain-like"/>
    <property type="match status" value="1"/>
</dbReference>
<sequence length="1015" mass="110355">MKQRHAVMHRSSNVTMCIPACLMGGGAMGALMRAHDWDASPLGHPATWPPSLTTLTGVMLGSRQPTFVIWGPERRLLYNDSFVGLLGAAHPSALGRDYLQVWHDLGAELGSFVDEACSGRSVDTAAFEHVVRSPDGGRFSLSYVPIRDPAGRVDGLYGTCTEIADQRFVEGERQEADATLRENEERQSFLLDLSDALRPLNTPTDIVEVAARRLGERVGASRVFYAEIAGSLMTVEREYVHGVGSIIGEHSLAAFGPDLLAAYRDGVVVAVDDVPSDPRFTVEARAGLRSRQVGAFVDVVLFRGDEWVGLLAVQSATPRAWTPAEGNLIREVGERVKAATERARAEVALRESEERLAAIFSAASVGLSEVDASGRYLRVNTEMCRILGRSADEVLSVGVADVTDPAYIPQSLATIAQAFETGHSSALDKLYRRPDGTSIWASSSVRRLDDGQGRFKNLLVVTADLSHRREAEQRLAESERRLQLLNETLELQVSERTAERNLLATIVERTDIMVMASDLNYNILAINKANADEFERIYGVRPKVGDNMLDLLADQPEHQAQVKAGWGRGLAGEEITLVQEFGDPGRVRPAYEISFRTLRGADGERTGCYQFVMDVTKRLRDQAELVLAQEALRQSQKLEAVGQLTGGVAHDFNNLLTIIRSSVDFLRRPDLPEVRKRRYLDAVSETVDRAAKLTGQLLAFARRQALKPEVFSAGQRVSAIADMLDTLTGARVQVLIEVPDTACHVRADVSQFETALVNMAVNARDAMDGEGTLILRVTGGAALPAVRGHAGCEKPFVAVSLTDTGTGILPDRIERIFEPFFTTKEVGRGTGLGLSQVFGFAKQSGGDVDVRSVVGRGTTFTLYLPEVAASDLSSGERIQEMGLAPLGSGQRILVVEDNIGVGQFATQILEDLGYRTAWAGNAEEALDRLGRDGDGFDLIFSDVVMPGMGGVALARELQQRWPDLPVVLTSGYSHVLAQESDHGFALLHKPYSAEQLGRILHQVLGVRSKLTAPAA</sequence>
<evidence type="ECO:0000313" key="12">
    <source>
        <dbReference type="EMBL" id="APT34255.1"/>
    </source>
</evidence>
<gene>
    <name evidence="12" type="ORF">MCBMB27_04964</name>
    <name evidence="13" type="ORF">SAMN05192567_10919</name>
</gene>
<dbReference type="Pfam" id="PF00512">
    <property type="entry name" value="HisKA"/>
    <property type="match status" value="1"/>
</dbReference>
<dbReference type="SMART" id="SM00387">
    <property type="entry name" value="HATPase_c"/>
    <property type="match status" value="1"/>
</dbReference>
<dbReference type="InterPro" id="IPR000700">
    <property type="entry name" value="PAS-assoc_C"/>
</dbReference>
<dbReference type="PANTHER" id="PTHR43065">
    <property type="entry name" value="SENSOR HISTIDINE KINASE"/>
    <property type="match status" value="1"/>
</dbReference>
<keyword evidence="3 6" id="KW-0597">Phosphoprotein</keyword>
<feature type="domain" description="Histidine kinase" evidence="8">
    <location>
        <begin position="647"/>
        <end position="868"/>
    </location>
</feature>
<dbReference type="InterPro" id="IPR005467">
    <property type="entry name" value="His_kinase_dom"/>
</dbReference>
<dbReference type="Pfam" id="PF08448">
    <property type="entry name" value="PAS_4"/>
    <property type="match status" value="3"/>
</dbReference>
<dbReference type="SUPFAM" id="SSF55785">
    <property type="entry name" value="PYP-like sensor domain (PAS domain)"/>
    <property type="match status" value="3"/>
</dbReference>
<evidence type="ECO:0000259" key="9">
    <source>
        <dbReference type="PROSITE" id="PS50110"/>
    </source>
</evidence>
<dbReference type="InterPro" id="IPR011006">
    <property type="entry name" value="CheY-like_superfamily"/>
</dbReference>